<dbReference type="EMBL" id="JFBT01000001">
    <property type="protein sequence ID" value="EXG79457.1"/>
    <property type="molecule type" value="Genomic_DNA"/>
</dbReference>
<dbReference type="SUPFAM" id="SSF53448">
    <property type="entry name" value="Nucleotide-diphospho-sugar transferases"/>
    <property type="match status" value="1"/>
</dbReference>
<dbReference type="InterPro" id="IPR025877">
    <property type="entry name" value="MobA-like_NTP_Trfase"/>
</dbReference>
<feature type="domain" description="MobA-like NTP transferase" evidence="1">
    <location>
        <begin position="15"/>
        <end position="166"/>
    </location>
</feature>
<dbReference type="CDD" id="cd04182">
    <property type="entry name" value="GT_2_like_f"/>
    <property type="match status" value="1"/>
</dbReference>
<dbReference type="PANTHER" id="PTHR43777">
    <property type="entry name" value="MOLYBDENUM COFACTOR CYTIDYLYLTRANSFERASE"/>
    <property type="match status" value="1"/>
</dbReference>
<dbReference type="HOGENOM" id="CLU_061980_2_2_11"/>
<evidence type="ECO:0000313" key="2">
    <source>
        <dbReference type="EMBL" id="EXG79457.1"/>
    </source>
</evidence>
<evidence type="ECO:0000259" key="1">
    <source>
        <dbReference type="Pfam" id="PF12804"/>
    </source>
</evidence>
<accession>A0A010ZQH0</accession>
<name>A0A010ZQH0_9ACTN</name>
<keyword evidence="3" id="KW-1185">Reference proteome</keyword>
<gene>
    <name evidence="2" type="ORF">CryarDRAFT_0492</name>
</gene>
<dbReference type="AlphaFoldDB" id="A0A010ZQH0"/>
<dbReference type="GO" id="GO:0016779">
    <property type="term" value="F:nucleotidyltransferase activity"/>
    <property type="evidence" value="ECO:0007669"/>
    <property type="project" value="UniProtKB-ARBA"/>
</dbReference>
<dbReference type="PATRIC" id="fig|927661.3.peg.477"/>
<dbReference type="Gene3D" id="3.90.550.10">
    <property type="entry name" value="Spore Coat Polysaccharide Biosynthesis Protein SpsA, Chain A"/>
    <property type="match status" value="1"/>
</dbReference>
<dbReference type="InterPro" id="IPR029044">
    <property type="entry name" value="Nucleotide-diphossugar_trans"/>
</dbReference>
<sequence>MRPGLRYVLVVDVVGIVLAAGAGRRFGRPKALVEYQGTRLVDRAVSLLSTGGCSPVLVVAGAAPLTVEGATVVDNPDWESGMGSSVRAALSVADAAAAVLVPVDTPFLGADAVRRLIAAYRAGASVAAATYRGERGHPVLIAAEHWPAVIASARGDVGARAFLRANPSLITPVPCDGTGRPDDVDTPEALV</sequence>
<protein>
    <submittedName>
        <fullName evidence="2">Putative MobA-like protein</fullName>
    </submittedName>
</protein>
<organism evidence="2 3">
    <name type="scientific">Cryptosporangium arvum DSM 44712</name>
    <dbReference type="NCBI Taxonomy" id="927661"/>
    <lineage>
        <taxon>Bacteria</taxon>
        <taxon>Bacillati</taxon>
        <taxon>Actinomycetota</taxon>
        <taxon>Actinomycetes</taxon>
        <taxon>Cryptosporangiales</taxon>
        <taxon>Cryptosporangiaceae</taxon>
        <taxon>Cryptosporangium</taxon>
    </lineage>
</organism>
<reference evidence="2 3" key="1">
    <citation type="submission" date="2013-07" db="EMBL/GenBank/DDBJ databases">
        <authorList>
            <consortium name="DOE Joint Genome Institute"/>
            <person name="Eisen J."/>
            <person name="Huntemann M."/>
            <person name="Han J."/>
            <person name="Chen A."/>
            <person name="Kyrpides N."/>
            <person name="Mavromatis K."/>
            <person name="Markowitz V."/>
            <person name="Palaniappan K."/>
            <person name="Ivanova N."/>
            <person name="Schaumberg A."/>
            <person name="Pati A."/>
            <person name="Liolios K."/>
            <person name="Nordberg H.P."/>
            <person name="Cantor M.N."/>
            <person name="Hua S.X."/>
            <person name="Woyke T."/>
        </authorList>
    </citation>
    <scope>NUCLEOTIDE SEQUENCE [LARGE SCALE GENOMIC DNA]</scope>
    <source>
        <strain evidence="2 3">DSM 44712</strain>
    </source>
</reference>
<dbReference type="Proteomes" id="UP000021053">
    <property type="component" value="Unassembled WGS sequence"/>
</dbReference>
<dbReference type="PANTHER" id="PTHR43777:SF1">
    <property type="entry name" value="MOLYBDENUM COFACTOR CYTIDYLYLTRANSFERASE"/>
    <property type="match status" value="1"/>
</dbReference>
<dbReference type="Pfam" id="PF12804">
    <property type="entry name" value="NTP_transf_3"/>
    <property type="match status" value="1"/>
</dbReference>
<proteinExistence type="predicted"/>
<evidence type="ECO:0000313" key="3">
    <source>
        <dbReference type="Proteomes" id="UP000021053"/>
    </source>
</evidence>
<comment type="caution">
    <text evidence="2">The sequence shown here is derived from an EMBL/GenBank/DDBJ whole genome shotgun (WGS) entry which is preliminary data.</text>
</comment>